<feature type="transmembrane region" description="Helical" evidence="12">
    <location>
        <begin position="282"/>
        <end position="303"/>
    </location>
</feature>
<dbReference type="SUPFAM" id="SSF81321">
    <property type="entry name" value="Family A G protein-coupled receptor-like"/>
    <property type="match status" value="1"/>
</dbReference>
<evidence type="ECO:0000313" key="14">
    <source>
        <dbReference type="EMBL" id="KAK7477113.1"/>
    </source>
</evidence>
<feature type="compositionally biased region" description="Basic residues" evidence="11">
    <location>
        <begin position="330"/>
        <end position="340"/>
    </location>
</feature>
<evidence type="ECO:0000256" key="10">
    <source>
        <dbReference type="RuleBase" id="RU000688"/>
    </source>
</evidence>
<dbReference type="Pfam" id="PF00001">
    <property type="entry name" value="7tm_1"/>
    <property type="match status" value="1"/>
</dbReference>
<gene>
    <name evidence="14" type="ORF">BaRGS_00031599</name>
</gene>
<dbReference type="Proteomes" id="UP001519460">
    <property type="component" value="Unassembled WGS sequence"/>
</dbReference>
<feature type="region of interest" description="Disordered" evidence="11">
    <location>
        <begin position="1"/>
        <end position="35"/>
    </location>
</feature>
<keyword evidence="4 12" id="KW-1133">Transmembrane helix</keyword>
<keyword evidence="5 10" id="KW-0297">G-protein coupled receptor</keyword>
<feature type="region of interest" description="Disordered" evidence="11">
    <location>
        <begin position="319"/>
        <end position="360"/>
    </location>
</feature>
<feature type="transmembrane region" description="Helical" evidence="12">
    <location>
        <begin position="239"/>
        <end position="262"/>
    </location>
</feature>
<reference evidence="14 15" key="1">
    <citation type="journal article" date="2023" name="Sci. Data">
        <title>Genome assembly of the Korean intertidal mud-creeper Batillaria attramentaria.</title>
        <authorList>
            <person name="Patra A.K."/>
            <person name="Ho P.T."/>
            <person name="Jun S."/>
            <person name="Lee S.J."/>
            <person name="Kim Y."/>
            <person name="Won Y.J."/>
        </authorList>
    </citation>
    <scope>NUCLEOTIDE SEQUENCE [LARGE SCALE GENOMIC DNA]</scope>
    <source>
        <strain evidence="14">Wonlab-2016</strain>
    </source>
</reference>
<keyword evidence="8 10" id="KW-0675">Receptor</keyword>
<feature type="domain" description="G-protein coupled receptors family 1 profile" evidence="13">
    <location>
        <begin position="140"/>
        <end position="313"/>
    </location>
</feature>
<evidence type="ECO:0000256" key="7">
    <source>
        <dbReference type="ARBA" id="ARBA00023157"/>
    </source>
</evidence>
<sequence length="384" mass="42423">MERNHSSHTHSLPVYILPTDSSGRAPTHASTVPGSFGPGVGLGRGKIHNAGVESGSAVYVLSEAISPTDNVDLNTHGNDLVQLSSKSLDYYQREMGSAGTLDDWDWDNGTMYNTSLGGDADTFSWGILLLAPLVVFGIAGNTLVILAISLERRLQNVTNYFLLSLAVTDLLVSLIVMPLSIINEFTGQWMFGLILCNLFVTADVFMCTSSILHLCTISLERYIGIRYPLWTKNKSKRTVFLKIVLVWTIAIAITSPITVLGIVSADNIYQDGQCSLNNQHFIIYGSIFAFFIPLLIMVVMYALTVRMLNRQAQLCGGDKEREGEPMIRRSTSRRHWQRQNRHSDLSASSSASTRNSYHREPLAATTSYPWDRQLGIATPSAISR</sequence>
<comment type="caution">
    <text evidence="14">The sequence shown here is derived from an EMBL/GenBank/DDBJ whole genome shotgun (WGS) entry which is preliminary data.</text>
</comment>
<evidence type="ECO:0000256" key="12">
    <source>
        <dbReference type="SAM" id="Phobius"/>
    </source>
</evidence>
<dbReference type="PANTHER" id="PTHR24248">
    <property type="entry name" value="ADRENERGIC RECEPTOR-RELATED G-PROTEIN COUPLED RECEPTOR"/>
    <property type="match status" value="1"/>
</dbReference>
<proteinExistence type="inferred from homology"/>
<dbReference type="PANTHER" id="PTHR24248:SF125">
    <property type="entry name" value="DOPAMINE D2-LIKE RECEPTOR"/>
    <property type="match status" value="1"/>
</dbReference>
<keyword evidence="9 10" id="KW-0807">Transducer</keyword>
<evidence type="ECO:0000256" key="9">
    <source>
        <dbReference type="ARBA" id="ARBA00023224"/>
    </source>
</evidence>
<evidence type="ECO:0000256" key="3">
    <source>
        <dbReference type="ARBA" id="ARBA00022692"/>
    </source>
</evidence>
<comment type="similarity">
    <text evidence="10">Belongs to the G-protein coupled receptor 1 family.</text>
</comment>
<keyword evidence="2" id="KW-1003">Cell membrane</keyword>
<dbReference type="FunFam" id="1.20.1070.10:FF:000523">
    <property type="entry name" value="5-hydroxytryptamine receptor 2B"/>
    <property type="match status" value="1"/>
</dbReference>
<feature type="transmembrane region" description="Helical" evidence="12">
    <location>
        <begin position="189"/>
        <end position="219"/>
    </location>
</feature>
<dbReference type="EMBL" id="JACVVK020000357">
    <property type="protein sequence ID" value="KAK7477113.1"/>
    <property type="molecule type" value="Genomic_DNA"/>
</dbReference>
<dbReference type="PROSITE" id="PS00237">
    <property type="entry name" value="G_PROTEIN_RECEP_F1_1"/>
    <property type="match status" value="1"/>
</dbReference>
<feature type="compositionally biased region" description="Polar residues" evidence="11">
    <location>
        <begin position="19"/>
        <end position="33"/>
    </location>
</feature>
<protein>
    <recommendedName>
        <fullName evidence="13">G-protein coupled receptors family 1 profile domain-containing protein</fullName>
    </recommendedName>
</protein>
<keyword evidence="6 12" id="KW-0472">Membrane</keyword>
<dbReference type="InterPro" id="IPR000276">
    <property type="entry name" value="GPCR_Rhodpsn"/>
</dbReference>
<dbReference type="Gene3D" id="1.20.1070.10">
    <property type="entry name" value="Rhodopsin 7-helix transmembrane proteins"/>
    <property type="match status" value="1"/>
</dbReference>
<feature type="transmembrane region" description="Helical" evidence="12">
    <location>
        <begin position="123"/>
        <end position="148"/>
    </location>
</feature>
<evidence type="ECO:0000256" key="1">
    <source>
        <dbReference type="ARBA" id="ARBA00004651"/>
    </source>
</evidence>
<dbReference type="GO" id="GO:0004930">
    <property type="term" value="F:G protein-coupled receptor activity"/>
    <property type="evidence" value="ECO:0007669"/>
    <property type="project" value="UniProtKB-KW"/>
</dbReference>
<dbReference type="PROSITE" id="PS50262">
    <property type="entry name" value="G_PROTEIN_RECEP_F1_2"/>
    <property type="match status" value="1"/>
</dbReference>
<feature type="transmembrane region" description="Helical" evidence="12">
    <location>
        <begin position="160"/>
        <end position="183"/>
    </location>
</feature>
<comment type="subcellular location">
    <subcellularLocation>
        <location evidence="1">Cell membrane</location>
        <topology evidence="1">Multi-pass membrane protein</topology>
    </subcellularLocation>
</comment>
<evidence type="ECO:0000313" key="15">
    <source>
        <dbReference type="Proteomes" id="UP001519460"/>
    </source>
</evidence>
<evidence type="ECO:0000256" key="6">
    <source>
        <dbReference type="ARBA" id="ARBA00023136"/>
    </source>
</evidence>
<keyword evidence="15" id="KW-1185">Reference proteome</keyword>
<dbReference type="InterPro" id="IPR017452">
    <property type="entry name" value="GPCR_Rhodpsn_7TM"/>
</dbReference>
<name>A0ABD0JPW4_9CAEN</name>
<evidence type="ECO:0000256" key="11">
    <source>
        <dbReference type="SAM" id="MobiDB-lite"/>
    </source>
</evidence>
<dbReference type="AlphaFoldDB" id="A0ABD0JPW4"/>
<keyword evidence="7" id="KW-1015">Disulfide bond</keyword>
<evidence type="ECO:0000256" key="8">
    <source>
        <dbReference type="ARBA" id="ARBA00023170"/>
    </source>
</evidence>
<organism evidence="14 15">
    <name type="scientific">Batillaria attramentaria</name>
    <dbReference type="NCBI Taxonomy" id="370345"/>
    <lineage>
        <taxon>Eukaryota</taxon>
        <taxon>Metazoa</taxon>
        <taxon>Spiralia</taxon>
        <taxon>Lophotrochozoa</taxon>
        <taxon>Mollusca</taxon>
        <taxon>Gastropoda</taxon>
        <taxon>Caenogastropoda</taxon>
        <taxon>Sorbeoconcha</taxon>
        <taxon>Cerithioidea</taxon>
        <taxon>Batillariidae</taxon>
        <taxon>Batillaria</taxon>
    </lineage>
</organism>
<evidence type="ECO:0000256" key="4">
    <source>
        <dbReference type="ARBA" id="ARBA00022989"/>
    </source>
</evidence>
<evidence type="ECO:0000256" key="5">
    <source>
        <dbReference type="ARBA" id="ARBA00023040"/>
    </source>
</evidence>
<dbReference type="GO" id="GO:0005886">
    <property type="term" value="C:plasma membrane"/>
    <property type="evidence" value="ECO:0007669"/>
    <property type="project" value="UniProtKB-SubCell"/>
</dbReference>
<dbReference type="PRINTS" id="PR00237">
    <property type="entry name" value="GPCRRHODOPSN"/>
</dbReference>
<keyword evidence="3 10" id="KW-0812">Transmembrane</keyword>
<accession>A0ABD0JPW4</accession>
<evidence type="ECO:0000259" key="13">
    <source>
        <dbReference type="PROSITE" id="PS50262"/>
    </source>
</evidence>
<evidence type="ECO:0000256" key="2">
    <source>
        <dbReference type="ARBA" id="ARBA00022475"/>
    </source>
</evidence>